<sequence>MLSPGVQLGNRYRLDERIASGGMGDVWRGTDQVLGRTVAVKSLLPALLDDPDFAERFRGEARTMATINHPGVVDVYDFGNDQQIAFLVMEYVEGDALSSTLSRVGRLTPARTMALVAQAADALHAAHEKGIVHRDVKPGNLLVRPNGTLVLTDFGIARSDIVGQLTAAGSVLGTASYISPEQATGQVATPASDVYALGVVAYQCLAGRRPFEGDNPLDIAMRHVRETPRPLPSDIPPQVRAVVERALAKDPAARWPSAAALAGVARQLKAALSQQARAAGNSGPVSGVPSSPAAPGRAQVPQAQQLRPPGAPHRQPPVGQRPTAVAPAQQPRPTAVAPAVPHTRPPAGPANYPRGAASVPPAQTRQEHPPAYARQAGPALPASEPRRSRPGMVLLAVLLALLVLLCSGVISYNLRKGQNGAAGTPATQTVTSGALRFDGRDDATRTSYRREVRLRPGDGGTTTSEGRQTR</sequence>
<keyword evidence="4" id="KW-0547">Nucleotide-binding</keyword>
<dbReference type="STRING" id="1150864.MILUP08_40068"/>
<evidence type="ECO:0000256" key="4">
    <source>
        <dbReference type="ARBA" id="ARBA00022741"/>
    </source>
</evidence>
<dbReference type="Gene3D" id="1.10.510.10">
    <property type="entry name" value="Transferase(Phosphotransferase) domain 1"/>
    <property type="match status" value="1"/>
</dbReference>
<dbReference type="Pfam" id="PF00069">
    <property type="entry name" value="Pkinase"/>
    <property type="match status" value="1"/>
</dbReference>
<dbReference type="PROSITE" id="PS00108">
    <property type="entry name" value="PROTEIN_KINASE_ST"/>
    <property type="match status" value="1"/>
</dbReference>
<dbReference type="PROSITE" id="PS50011">
    <property type="entry name" value="PROTEIN_KINASE_DOM"/>
    <property type="match status" value="1"/>
</dbReference>
<dbReference type="Gene3D" id="3.30.200.20">
    <property type="entry name" value="Phosphorylase Kinase, domain 1"/>
    <property type="match status" value="1"/>
</dbReference>
<evidence type="ECO:0000313" key="13">
    <source>
        <dbReference type="Proteomes" id="UP000003448"/>
    </source>
</evidence>
<keyword evidence="10" id="KW-1133">Transmembrane helix</keyword>
<evidence type="ECO:0000256" key="7">
    <source>
        <dbReference type="ARBA" id="ARBA00047899"/>
    </source>
</evidence>
<dbReference type="GO" id="GO:0045717">
    <property type="term" value="P:negative regulation of fatty acid biosynthetic process"/>
    <property type="evidence" value="ECO:0007669"/>
    <property type="project" value="UniProtKB-ARBA"/>
</dbReference>
<reference evidence="13" key="1">
    <citation type="journal article" date="2012" name="J. Bacteriol.">
        <title>Genome Sequence of Micromonospora lupini Lupac 08, Isolated from Root Nodules of Lupinus angustifolius.</title>
        <authorList>
            <person name="Alonso-Vega P."/>
            <person name="Normand P."/>
            <person name="Bacigalupe R."/>
            <person name="Pujic P."/>
            <person name="Lajus A."/>
            <person name="Vallenet D."/>
            <person name="Carro L."/>
            <person name="Coll P."/>
            <person name="Trujillo M.E."/>
        </authorList>
    </citation>
    <scope>NUCLEOTIDE SEQUENCE [LARGE SCALE GENOMIC DNA]</scope>
    <source>
        <strain evidence="13">Lupac 08</strain>
    </source>
</reference>
<evidence type="ECO:0000313" key="12">
    <source>
        <dbReference type="EMBL" id="CCH22188.1"/>
    </source>
</evidence>
<accession>I0LEE1</accession>
<keyword evidence="10" id="KW-0472">Membrane</keyword>
<name>I0LEE1_9ACTN</name>
<keyword evidence="10" id="KW-0812">Transmembrane</keyword>
<dbReference type="GO" id="GO:0005524">
    <property type="term" value="F:ATP binding"/>
    <property type="evidence" value="ECO:0007669"/>
    <property type="project" value="UniProtKB-KW"/>
</dbReference>
<dbReference type="AlphaFoldDB" id="I0LEE1"/>
<dbReference type="FunFam" id="3.30.200.20:FF:000035">
    <property type="entry name" value="Serine/threonine protein kinase Stk1"/>
    <property type="match status" value="1"/>
</dbReference>
<dbReference type="eggNOG" id="COG0515">
    <property type="taxonomic scope" value="Bacteria"/>
</dbReference>
<evidence type="ECO:0000256" key="8">
    <source>
        <dbReference type="ARBA" id="ARBA00048679"/>
    </source>
</evidence>
<dbReference type="FunFam" id="1.10.510.10:FF:000021">
    <property type="entry name" value="Serine/threonine protein kinase"/>
    <property type="match status" value="1"/>
</dbReference>
<evidence type="ECO:0000256" key="10">
    <source>
        <dbReference type="SAM" id="Phobius"/>
    </source>
</evidence>
<comment type="catalytic activity">
    <reaction evidence="8">
        <text>L-seryl-[protein] + ATP = O-phospho-L-seryl-[protein] + ADP + H(+)</text>
        <dbReference type="Rhea" id="RHEA:17989"/>
        <dbReference type="Rhea" id="RHEA-COMP:9863"/>
        <dbReference type="Rhea" id="RHEA-COMP:11604"/>
        <dbReference type="ChEBI" id="CHEBI:15378"/>
        <dbReference type="ChEBI" id="CHEBI:29999"/>
        <dbReference type="ChEBI" id="CHEBI:30616"/>
        <dbReference type="ChEBI" id="CHEBI:83421"/>
        <dbReference type="ChEBI" id="CHEBI:456216"/>
        <dbReference type="EC" id="2.7.11.1"/>
    </reaction>
</comment>
<comment type="catalytic activity">
    <reaction evidence="7">
        <text>L-threonyl-[protein] + ATP = O-phospho-L-threonyl-[protein] + ADP + H(+)</text>
        <dbReference type="Rhea" id="RHEA:46608"/>
        <dbReference type="Rhea" id="RHEA-COMP:11060"/>
        <dbReference type="Rhea" id="RHEA-COMP:11605"/>
        <dbReference type="ChEBI" id="CHEBI:15378"/>
        <dbReference type="ChEBI" id="CHEBI:30013"/>
        <dbReference type="ChEBI" id="CHEBI:30616"/>
        <dbReference type="ChEBI" id="CHEBI:61977"/>
        <dbReference type="ChEBI" id="CHEBI:456216"/>
        <dbReference type="EC" id="2.7.11.1"/>
    </reaction>
</comment>
<dbReference type="PANTHER" id="PTHR43289">
    <property type="entry name" value="MITOGEN-ACTIVATED PROTEIN KINASE KINASE KINASE 20-RELATED"/>
    <property type="match status" value="1"/>
</dbReference>
<dbReference type="RefSeq" id="WP_007454131.1">
    <property type="nucleotide sequence ID" value="NZ_HF570108.1"/>
</dbReference>
<organism evidence="12 13">
    <name type="scientific">Micromonospora lupini str. Lupac 08</name>
    <dbReference type="NCBI Taxonomy" id="1150864"/>
    <lineage>
        <taxon>Bacteria</taxon>
        <taxon>Bacillati</taxon>
        <taxon>Actinomycetota</taxon>
        <taxon>Actinomycetes</taxon>
        <taxon>Micromonosporales</taxon>
        <taxon>Micromonosporaceae</taxon>
        <taxon>Micromonospora</taxon>
    </lineage>
</organism>
<evidence type="ECO:0000256" key="5">
    <source>
        <dbReference type="ARBA" id="ARBA00022777"/>
    </source>
</evidence>
<feature type="compositionally biased region" description="Low complexity" evidence="9">
    <location>
        <begin position="279"/>
        <end position="298"/>
    </location>
</feature>
<dbReference type="InterPro" id="IPR011009">
    <property type="entry name" value="Kinase-like_dom_sf"/>
</dbReference>
<feature type="transmembrane region" description="Helical" evidence="10">
    <location>
        <begin position="392"/>
        <end position="414"/>
    </location>
</feature>
<dbReference type="InterPro" id="IPR000719">
    <property type="entry name" value="Prot_kinase_dom"/>
</dbReference>
<evidence type="ECO:0000256" key="1">
    <source>
        <dbReference type="ARBA" id="ARBA00012513"/>
    </source>
</evidence>
<keyword evidence="2 12" id="KW-0723">Serine/threonine-protein kinase</keyword>
<evidence type="ECO:0000256" key="6">
    <source>
        <dbReference type="ARBA" id="ARBA00022840"/>
    </source>
</evidence>
<proteinExistence type="predicted"/>
<evidence type="ECO:0000256" key="2">
    <source>
        <dbReference type="ARBA" id="ARBA00022527"/>
    </source>
</evidence>
<dbReference type="GO" id="GO:0004674">
    <property type="term" value="F:protein serine/threonine kinase activity"/>
    <property type="evidence" value="ECO:0007669"/>
    <property type="project" value="UniProtKB-KW"/>
</dbReference>
<evidence type="ECO:0000256" key="3">
    <source>
        <dbReference type="ARBA" id="ARBA00022679"/>
    </source>
</evidence>
<dbReference type="EMBL" id="CAIE01000048">
    <property type="protein sequence ID" value="CCH22188.1"/>
    <property type="molecule type" value="Genomic_DNA"/>
</dbReference>
<dbReference type="EC" id="2.7.11.1" evidence="1"/>
<evidence type="ECO:0000256" key="9">
    <source>
        <dbReference type="SAM" id="MobiDB-lite"/>
    </source>
</evidence>
<evidence type="ECO:0000259" key="11">
    <source>
        <dbReference type="PROSITE" id="PS50011"/>
    </source>
</evidence>
<dbReference type="PANTHER" id="PTHR43289:SF6">
    <property type="entry name" value="SERINE_THREONINE-PROTEIN KINASE NEKL-3"/>
    <property type="match status" value="1"/>
</dbReference>
<keyword evidence="5 12" id="KW-0418">Kinase</keyword>
<gene>
    <name evidence="12" type="primary">pknA</name>
    <name evidence="12" type="ORF">MILUP08_40068</name>
</gene>
<keyword evidence="6" id="KW-0067">ATP-binding</keyword>
<protein>
    <recommendedName>
        <fullName evidence="1">non-specific serine/threonine protein kinase</fullName>
        <ecNumber evidence="1">2.7.11.1</ecNumber>
    </recommendedName>
</protein>
<comment type="caution">
    <text evidence="12">The sequence shown here is derived from an EMBL/GenBank/DDBJ whole genome shotgun (WGS) entry which is preliminary data.</text>
</comment>
<dbReference type="OrthoDB" id="308915at2"/>
<dbReference type="SMART" id="SM00220">
    <property type="entry name" value="S_TKc"/>
    <property type="match status" value="1"/>
</dbReference>
<dbReference type="Proteomes" id="UP000003448">
    <property type="component" value="Unassembled WGS sequence"/>
</dbReference>
<keyword evidence="13" id="KW-1185">Reference proteome</keyword>
<feature type="domain" description="Protein kinase" evidence="11">
    <location>
        <begin position="12"/>
        <end position="272"/>
    </location>
</feature>
<feature type="region of interest" description="Disordered" evidence="9">
    <location>
        <begin position="275"/>
        <end position="386"/>
    </location>
</feature>
<keyword evidence="3 12" id="KW-0808">Transferase</keyword>
<dbReference type="CDD" id="cd14014">
    <property type="entry name" value="STKc_PknB_like"/>
    <property type="match status" value="1"/>
</dbReference>
<dbReference type="GO" id="GO:0106310">
    <property type="term" value="F:protein serine kinase activity"/>
    <property type="evidence" value="ECO:0007669"/>
    <property type="project" value="RHEA"/>
</dbReference>
<dbReference type="InterPro" id="IPR008271">
    <property type="entry name" value="Ser/Thr_kinase_AS"/>
</dbReference>
<dbReference type="SUPFAM" id="SSF56112">
    <property type="entry name" value="Protein kinase-like (PK-like)"/>
    <property type="match status" value="1"/>
</dbReference>